<reference evidence="3" key="1">
    <citation type="submission" date="2012-12" db="EMBL/GenBank/DDBJ databases">
        <authorList>
            <person name="Hellsten U."/>
            <person name="Grimwood J."/>
            <person name="Chapman J.A."/>
            <person name="Shapiro H."/>
            <person name="Aerts A."/>
            <person name="Otillar R.P."/>
            <person name="Terry A.Y."/>
            <person name="Boore J.L."/>
            <person name="Simakov O."/>
            <person name="Marletaz F."/>
            <person name="Cho S.-J."/>
            <person name="Edsinger-Gonzales E."/>
            <person name="Havlak P."/>
            <person name="Kuo D.-H."/>
            <person name="Larsson T."/>
            <person name="Lv J."/>
            <person name="Arendt D."/>
            <person name="Savage R."/>
            <person name="Osoegawa K."/>
            <person name="de Jong P."/>
            <person name="Lindberg D.R."/>
            <person name="Seaver E.C."/>
            <person name="Weisblat D.A."/>
            <person name="Putnam N.H."/>
            <person name="Grigoriev I.V."/>
            <person name="Rokhsar D.S."/>
        </authorList>
    </citation>
    <scope>NUCLEOTIDE SEQUENCE</scope>
    <source>
        <strain evidence="3">I ESC-2004</strain>
    </source>
</reference>
<dbReference type="EMBL" id="AMQN01012320">
    <property type="status" value="NOT_ANNOTATED_CDS"/>
    <property type="molecule type" value="Genomic_DNA"/>
</dbReference>
<proteinExistence type="predicted"/>
<evidence type="ECO:0000313" key="2">
    <source>
        <dbReference type="EnsemblMetazoa" id="CapteP204045"/>
    </source>
</evidence>
<protein>
    <submittedName>
        <fullName evidence="1 2">Uncharacterized protein</fullName>
    </submittedName>
</protein>
<name>R7TTR4_CAPTE</name>
<dbReference type="OrthoDB" id="6145309at2759"/>
<dbReference type="Proteomes" id="UP000014760">
    <property type="component" value="Unassembled WGS sequence"/>
</dbReference>
<organism evidence="1">
    <name type="scientific">Capitella teleta</name>
    <name type="common">Polychaete worm</name>
    <dbReference type="NCBI Taxonomy" id="283909"/>
    <lineage>
        <taxon>Eukaryota</taxon>
        <taxon>Metazoa</taxon>
        <taxon>Spiralia</taxon>
        <taxon>Lophotrochozoa</taxon>
        <taxon>Annelida</taxon>
        <taxon>Polychaeta</taxon>
        <taxon>Sedentaria</taxon>
        <taxon>Scolecida</taxon>
        <taxon>Capitellidae</taxon>
        <taxon>Capitella</taxon>
    </lineage>
</organism>
<dbReference type="EnsemblMetazoa" id="CapteT204045">
    <property type="protein sequence ID" value="CapteP204045"/>
    <property type="gene ID" value="CapteG204045"/>
</dbReference>
<accession>R7TTR4</accession>
<reference evidence="2" key="3">
    <citation type="submission" date="2015-06" db="UniProtKB">
        <authorList>
            <consortium name="EnsemblMetazoa"/>
        </authorList>
    </citation>
    <scope>IDENTIFICATION</scope>
</reference>
<dbReference type="HOGENOM" id="CLU_1983669_0_0_1"/>
<gene>
    <name evidence="1" type="ORF">CAPTEDRAFT_204045</name>
</gene>
<keyword evidence="3" id="KW-1185">Reference proteome</keyword>
<dbReference type="AlphaFoldDB" id="R7TTR4"/>
<reference evidence="1 3" key="2">
    <citation type="journal article" date="2013" name="Nature">
        <title>Insights into bilaterian evolution from three spiralian genomes.</title>
        <authorList>
            <person name="Simakov O."/>
            <person name="Marletaz F."/>
            <person name="Cho S.J."/>
            <person name="Edsinger-Gonzales E."/>
            <person name="Havlak P."/>
            <person name="Hellsten U."/>
            <person name="Kuo D.H."/>
            <person name="Larsson T."/>
            <person name="Lv J."/>
            <person name="Arendt D."/>
            <person name="Savage R."/>
            <person name="Osoegawa K."/>
            <person name="de Jong P."/>
            <person name="Grimwood J."/>
            <person name="Chapman J.A."/>
            <person name="Shapiro H."/>
            <person name="Aerts A."/>
            <person name="Otillar R.P."/>
            <person name="Terry A.Y."/>
            <person name="Boore J.L."/>
            <person name="Grigoriev I.V."/>
            <person name="Lindberg D.R."/>
            <person name="Seaver E.C."/>
            <person name="Weisblat D.A."/>
            <person name="Putnam N.H."/>
            <person name="Rokhsar D.S."/>
        </authorList>
    </citation>
    <scope>NUCLEOTIDE SEQUENCE</scope>
    <source>
        <strain evidence="1 3">I ESC-2004</strain>
    </source>
</reference>
<evidence type="ECO:0000313" key="1">
    <source>
        <dbReference type="EMBL" id="ELT94400.1"/>
    </source>
</evidence>
<dbReference type="EMBL" id="KB309442">
    <property type="protein sequence ID" value="ELT94400.1"/>
    <property type="molecule type" value="Genomic_DNA"/>
</dbReference>
<evidence type="ECO:0000313" key="3">
    <source>
        <dbReference type="Proteomes" id="UP000014760"/>
    </source>
</evidence>
<sequence>MTATHEGSAILFQPGWKANNLSLGKWLKAFFVYFIVYIRRYPNEATNLIKYADTIRELHATGAIWAYYDDNITRLGCGGLNTNKTVCNTARADDRIGTIRVQLSGVQQQHASLSANKNQFILKQSL</sequence>